<evidence type="ECO:0000313" key="6">
    <source>
        <dbReference type="Proteomes" id="UP000198817"/>
    </source>
</evidence>
<keyword evidence="2" id="KW-0812">Transmembrane</keyword>
<dbReference type="RefSeq" id="WP_177207406.1">
    <property type="nucleotide sequence ID" value="NZ_FOWF01000010.1"/>
</dbReference>
<dbReference type="NCBIfam" id="TIGR00254">
    <property type="entry name" value="GGDEF"/>
    <property type="match status" value="1"/>
</dbReference>
<dbReference type="GO" id="GO:0052621">
    <property type="term" value="F:diguanylate cyclase activity"/>
    <property type="evidence" value="ECO:0007669"/>
    <property type="project" value="TreeGrafter"/>
</dbReference>
<dbReference type="InterPro" id="IPR035965">
    <property type="entry name" value="PAS-like_dom_sf"/>
</dbReference>
<dbReference type="InterPro" id="IPR050469">
    <property type="entry name" value="Diguanylate_Cyclase"/>
</dbReference>
<dbReference type="InterPro" id="IPR043128">
    <property type="entry name" value="Rev_trsase/Diguanyl_cyclase"/>
</dbReference>
<dbReference type="GO" id="GO:0043709">
    <property type="term" value="P:cell adhesion involved in single-species biofilm formation"/>
    <property type="evidence" value="ECO:0007669"/>
    <property type="project" value="TreeGrafter"/>
</dbReference>
<keyword evidence="6" id="KW-1185">Reference proteome</keyword>
<dbReference type="Proteomes" id="UP000198817">
    <property type="component" value="Unassembled WGS sequence"/>
</dbReference>
<evidence type="ECO:0000256" key="1">
    <source>
        <dbReference type="SAM" id="MobiDB-lite"/>
    </source>
</evidence>
<dbReference type="STRING" id="155865.SAMN05216515_11047"/>
<dbReference type="Gene3D" id="3.30.450.20">
    <property type="entry name" value="PAS domain"/>
    <property type="match status" value="1"/>
</dbReference>
<accession>A0A1I7GUL3</accession>
<dbReference type="Pfam" id="PF00990">
    <property type="entry name" value="GGDEF"/>
    <property type="match status" value="1"/>
</dbReference>
<dbReference type="InterPro" id="IPR000160">
    <property type="entry name" value="GGDEF_dom"/>
</dbReference>
<evidence type="ECO:0000256" key="2">
    <source>
        <dbReference type="SAM" id="Phobius"/>
    </source>
</evidence>
<evidence type="ECO:0000256" key="3">
    <source>
        <dbReference type="SAM" id="SignalP"/>
    </source>
</evidence>
<evidence type="ECO:0000313" key="5">
    <source>
        <dbReference type="EMBL" id="SFU51976.1"/>
    </source>
</evidence>
<dbReference type="SMART" id="SM00267">
    <property type="entry name" value="GGDEF"/>
    <property type="match status" value="1"/>
</dbReference>
<keyword evidence="3" id="KW-0732">Signal</keyword>
<gene>
    <name evidence="5" type="ORF">SAMN05216508_10947</name>
</gene>
<dbReference type="SUPFAM" id="SSF55073">
    <property type="entry name" value="Nucleotide cyclase"/>
    <property type="match status" value="1"/>
</dbReference>
<evidence type="ECO:0000259" key="4">
    <source>
        <dbReference type="PROSITE" id="PS50887"/>
    </source>
</evidence>
<feature type="region of interest" description="Disordered" evidence="1">
    <location>
        <begin position="583"/>
        <end position="614"/>
    </location>
</feature>
<dbReference type="GO" id="GO:0005886">
    <property type="term" value="C:plasma membrane"/>
    <property type="evidence" value="ECO:0007669"/>
    <property type="project" value="TreeGrafter"/>
</dbReference>
<keyword evidence="2" id="KW-1133">Transmembrane helix</keyword>
<protein>
    <submittedName>
        <fullName evidence="5">Diguanylate cyclase (GGDEF) domain-containing protein</fullName>
    </submittedName>
</protein>
<dbReference type="AlphaFoldDB" id="A0A1I7GUL3"/>
<dbReference type="SUPFAM" id="SSF55785">
    <property type="entry name" value="PYP-like sensor domain (PAS domain)"/>
    <property type="match status" value="1"/>
</dbReference>
<feature type="chain" id="PRO_5011699990" evidence="3">
    <location>
        <begin position="27"/>
        <end position="614"/>
    </location>
</feature>
<feature type="domain" description="GGDEF" evidence="4">
    <location>
        <begin position="311"/>
        <end position="442"/>
    </location>
</feature>
<sequence length="614" mass="68572">MGLNWKHRVIVAVAALLMVIATLVNAANVRCQDLAQHRQRAYDIAASSASYLDRGLQTGIYRSVSLGEWVADRDGDTGNFRMAAKLLMRDWVERIILAPGGEVSEVYPETGLPSEFTEKSKYPDEVLAYAKRYQVPVLYGPFRVNKTKKILTVVNPVFLHSGDFWGYAIIVIRVPSLYQHTLNELHSFGYDYCLDTTASPVSDRFKRIEASVGERETLDRPESKVIRIGGTRWRLSVTPSQGWYSDRVRWAFAVGLMLTVSAGMLIYSLLRVIEQERKLRTLAYQDALTGLYSRGGFMGRLEKQLEEHPEMNLTAVFLDLDDFKMVNDMYGHPAGDRALITAASHLRKMFPSDSLIGRTGGDEFCVAIIGRTAAECAEMTERAVAGRISFDHGGKAITYTMSAGYADYPEQAQDRSGLMVLADEALYAVKMSGKSGARRYMPDMAEMNREQLGFSAAAMAEGVPGAFLVYRAGEDWRILFANEKLVHLTGCDSFEDLLHMTGSRFCRLIVPEDRDAFCAAMEQKTGRTGADSESSCSAIDEIREFRIITKQGTVRKVLQMADLVSDDRHGKVVFALLREREGAHPERASKAPGTQETELSYQKRRNTGCRNGEI</sequence>
<dbReference type="PANTHER" id="PTHR45138">
    <property type="entry name" value="REGULATORY COMPONENTS OF SENSORY TRANSDUCTION SYSTEM"/>
    <property type="match status" value="1"/>
</dbReference>
<feature type="signal peptide" evidence="3">
    <location>
        <begin position="1"/>
        <end position="26"/>
    </location>
</feature>
<name>A0A1I7GUL3_9FIRM</name>
<organism evidence="5 6">
    <name type="scientific">Eubacterium pyruvativorans</name>
    <dbReference type="NCBI Taxonomy" id="155865"/>
    <lineage>
        <taxon>Bacteria</taxon>
        <taxon>Bacillati</taxon>
        <taxon>Bacillota</taxon>
        <taxon>Clostridia</taxon>
        <taxon>Eubacteriales</taxon>
        <taxon>Eubacteriaceae</taxon>
        <taxon>Eubacterium</taxon>
    </lineage>
</organism>
<dbReference type="GO" id="GO:1902201">
    <property type="term" value="P:negative regulation of bacterial-type flagellum-dependent cell motility"/>
    <property type="evidence" value="ECO:0007669"/>
    <property type="project" value="TreeGrafter"/>
</dbReference>
<dbReference type="PANTHER" id="PTHR45138:SF9">
    <property type="entry name" value="DIGUANYLATE CYCLASE DGCM-RELATED"/>
    <property type="match status" value="1"/>
</dbReference>
<dbReference type="CDD" id="cd01949">
    <property type="entry name" value="GGDEF"/>
    <property type="match status" value="1"/>
</dbReference>
<feature type="transmembrane region" description="Helical" evidence="2">
    <location>
        <begin position="250"/>
        <end position="270"/>
    </location>
</feature>
<dbReference type="Gene3D" id="3.30.70.270">
    <property type="match status" value="1"/>
</dbReference>
<dbReference type="InterPro" id="IPR029787">
    <property type="entry name" value="Nucleotide_cyclase"/>
</dbReference>
<proteinExistence type="predicted"/>
<reference evidence="5 6" key="1">
    <citation type="submission" date="2016-10" db="EMBL/GenBank/DDBJ databases">
        <authorList>
            <person name="de Groot N.N."/>
        </authorList>
    </citation>
    <scope>NUCLEOTIDE SEQUENCE [LARGE SCALE GENOMIC DNA]</scope>
    <source>
        <strain evidence="5 6">KHGC13</strain>
    </source>
</reference>
<keyword evidence="2" id="KW-0472">Membrane</keyword>
<dbReference type="PROSITE" id="PS50887">
    <property type="entry name" value="GGDEF"/>
    <property type="match status" value="1"/>
</dbReference>
<dbReference type="EMBL" id="FPBT01000009">
    <property type="protein sequence ID" value="SFU51976.1"/>
    <property type="molecule type" value="Genomic_DNA"/>
</dbReference>